<evidence type="ECO:0000313" key="2">
    <source>
        <dbReference type="Proteomes" id="UP000267464"/>
    </source>
</evidence>
<keyword evidence="2" id="KW-1185">Reference proteome</keyword>
<sequence length="127" mass="13814">MERSEFTWCGRIVPALVVLLALTGAAVCVGARAEMPAPRPAHAVMAQTEMPMAGSHTGSVLTDCMPCALCYAAPGIAVQGFSGESKEPVTPTWMDMAERPEARATVDMYRRRQSLLPLRIAYCRWSK</sequence>
<dbReference type="Proteomes" id="UP000267464">
    <property type="component" value="Unassembled WGS sequence"/>
</dbReference>
<evidence type="ECO:0008006" key="3">
    <source>
        <dbReference type="Google" id="ProtNLM"/>
    </source>
</evidence>
<dbReference type="AlphaFoldDB" id="A0A3N7HJX5"/>
<evidence type="ECO:0000313" key="1">
    <source>
        <dbReference type="EMBL" id="RQP21833.1"/>
    </source>
</evidence>
<comment type="caution">
    <text evidence="1">The sequence shown here is derived from an EMBL/GenBank/DDBJ whole genome shotgun (WGS) entry which is preliminary data.</text>
</comment>
<reference evidence="1 2" key="1">
    <citation type="submission" date="2018-08" db="EMBL/GenBank/DDBJ databases">
        <authorList>
            <person name="Khan S.A."/>
            <person name="Jeon C.O."/>
            <person name="Chun B.H."/>
            <person name="Jeong S.E."/>
        </authorList>
    </citation>
    <scope>NUCLEOTIDE SEQUENCE [LARGE SCALE GENOMIC DNA]</scope>
    <source>
        <strain evidence="1 2">S-16</strain>
    </source>
</reference>
<gene>
    <name evidence="1" type="ORF">DZC73_25680</name>
</gene>
<reference evidence="1 2" key="2">
    <citation type="submission" date="2018-12" db="EMBL/GenBank/DDBJ databases">
        <title>Rhizobacter gummiphilus sp. nov., a rubber-degrading bacterium isolated from the soil of a botanical garden in Japan.</title>
        <authorList>
            <person name="Shunsuke S.S."/>
        </authorList>
    </citation>
    <scope>NUCLEOTIDE SEQUENCE [LARGE SCALE GENOMIC DNA]</scope>
    <source>
        <strain evidence="1 2">S-16</strain>
    </source>
</reference>
<protein>
    <recommendedName>
        <fullName evidence="3">DUF2946 domain-containing protein</fullName>
    </recommendedName>
</protein>
<organism evidence="1 2">
    <name type="scientific">Piscinibacter terrae</name>
    <dbReference type="NCBI Taxonomy" id="2496871"/>
    <lineage>
        <taxon>Bacteria</taxon>
        <taxon>Pseudomonadati</taxon>
        <taxon>Pseudomonadota</taxon>
        <taxon>Betaproteobacteria</taxon>
        <taxon>Burkholderiales</taxon>
        <taxon>Sphaerotilaceae</taxon>
        <taxon>Piscinibacter</taxon>
    </lineage>
</organism>
<dbReference type="EMBL" id="QUSW01000009">
    <property type="protein sequence ID" value="RQP21833.1"/>
    <property type="molecule type" value="Genomic_DNA"/>
</dbReference>
<accession>A0A3N7HJX5</accession>
<proteinExistence type="predicted"/>
<name>A0A3N7HJX5_9BURK</name>